<dbReference type="SUPFAM" id="SSF52833">
    <property type="entry name" value="Thioredoxin-like"/>
    <property type="match status" value="1"/>
</dbReference>
<dbReference type="HOGENOM" id="CLU_026126_9_0_11"/>
<dbReference type="Proteomes" id="UP000002505">
    <property type="component" value="Plasmid pACHL01"/>
</dbReference>
<dbReference type="RefSeq" id="WP_012623374.1">
    <property type="nucleotide sequence ID" value="NC_011879.1"/>
</dbReference>
<evidence type="ECO:0000313" key="2">
    <source>
        <dbReference type="Proteomes" id="UP000002505"/>
    </source>
</evidence>
<dbReference type="OrthoDB" id="4764016at2"/>
<keyword evidence="1" id="KW-0614">Plasmid</keyword>
<keyword evidence="2" id="KW-1185">Reference proteome</keyword>
<dbReference type="AlphaFoldDB" id="B8HIW0"/>
<geneLocation type="plasmid" evidence="1 2">
    <name>pACHL01</name>
</geneLocation>
<accession>B8HIW0</accession>
<dbReference type="InterPro" id="IPR036249">
    <property type="entry name" value="Thioredoxin-like_sf"/>
</dbReference>
<organism evidence="1 2">
    <name type="scientific">Pseudarthrobacter chlorophenolicus (strain ATCC 700700 / DSM 12829 / CIP 107037 / JCM 12360 / KCTC 9906 / NCIMB 13794 / A6)</name>
    <name type="common">Arthrobacter chlorophenolicus</name>
    <dbReference type="NCBI Taxonomy" id="452863"/>
    <lineage>
        <taxon>Bacteria</taxon>
        <taxon>Bacillati</taxon>
        <taxon>Actinomycetota</taxon>
        <taxon>Actinomycetes</taxon>
        <taxon>Micrococcales</taxon>
        <taxon>Micrococcaceae</taxon>
        <taxon>Pseudarthrobacter</taxon>
    </lineage>
</organism>
<proteinExistence type="predicted"/>
<reference evidence="1" key="1">
    <citation type="submission" date="2009-01" db="EMBL/GenBank/DDBJ databases">
        <title>Complete sequence of plasmid1 of Arthrobacter chlorophenolicus A6.</title>
        <authorList>
            <consortium name="US DOE Joint Genome Institute"/>
            <person name="Lucas S."/>
            <person name="Copeland A."/>
            <person name="Lapidus A."/>
            <person name="Glavina del Rio T."/>
            <person name="Tice H."/>
            <person name="Bruce D."/>
            <person name="Goodwin L."/>
            <person name="Pitluck S."/>
            <person name="Goltsman E."/>
            <person name="Clum A."/>
            <person name="Larimer F."/>
            <person name="Land M."/>
            <person name="Hauser L."/>
            <person name="Kyrpides N."/>
            <person name="Mikhailova N."/>
            <person name="Jansson J."/>
            <person name="Richardson P."/>
        </authorList>
    </citation>
    <scope>NUCLEOTIDE SEQUENCE [LARGE SCALE GENOMIC DNA]</scope>
    <source>
        <strain evidence="1">A6</strain>
        <plasmid evidence="1">pACHL01</plasmid>
    </source>
</reference>
<dbReference type="Gene3D" id="3.40.30.10">
    <property type="entry name" value="Glutaredoxin"/>
    <property type="match status" value="1"/>
</dbReference>
<protein>
    <submittedName>
        <fullName evidence="1">Uncharacterized protein</fullName>
    </submittedName>
</protein>
<dbReference type="EMBL" id="CP001342">
    <property type="protein sequence ID" value="ACL42357.1"/>
    <property type="molecule type" value="Genomic_DNA"/>
</dbReference>
<sequence length="105" mass="11366">MSPVITSIAPKSVVVFGKEKGCVQCNAMDRAIAKTDIKVTKVDGTTDENREYCMSLGHTQAPTVVVYQDGVVIDSWSGFNPGKIDELKNDPLVERTAPVRELIAA</sequence>
<dbReference type="KEGG" id="ach:Achl_4406"/>
<gene>
    <name evidence="1" type="ordered locus">Achl_4406</name>
</gene>
<name>B8HIW0_PSECP</name>
<dbReference type="CDD" id="cd02947">
    <property type="entry name" value="TRX_family"/>
    <property type="match status" value="1"/>
</dbReference>
<evidence type="ECO:0000313" key="1">
    <source>
        <dbReference type="EMBL" id="ACL42357.1"/>
    </source>
</evidence>